<dbReference type="Proteomes" id="UP000232188">
    <property type="component" value="Unassembled WGS sequence"/>
</dbReference>
<evidence type="ECO:0000313" key="3">
    <source>
        <dbReference type="EMBL" id="PJZ62520.1"/>
    </source>
</evidence>
<feature type="region of interest" description="Disordered" evidence="1">
    <location>
        <begin position="1"/>
        <end position="20"/>
    </location>
</feature>
<dbReference type="Proteomes" id="UP000232149">
    <property type="component" value="Unassembled WGS sequence"/>
</dbReference>
<name>A0A2M9YMW7_9LEPT</name>
<comment type="caution">
    <text evidence="2">The sequence shown here is derived from an EMBL/GenBank/DDBJ whole genome shotgun (WGS) entry which is preliminary data.</text>
</comment>
<protein>
    <submittedName>
        <fullName evidence="2">Uncharacterized protein</fullName>
    </submittedName>
</protein>
<evidence type="ECO:0000256" key="1">
    <source>
        <dbReference type="SAM" id="MobiDB-lite"/>
    </source>
</evidence>
<organism evidence="2 5">
    <name type="scientific">Leptospira adleri</name>
    <dbReference type="NCBI Taxonomy" id="2023186"/>
    <lineage>
        <taxon>Bacteria</taxon>
        <taxon>Pseudomonadati</taxon>
        <taxon>Spirochaetota</taxon>
        <taxon>Spirochaetia</taxon>
        <taxon>Leptospirales</taxon>
        <taxon>Leptospiraceae</taxon>
        <taxon>Leptospira</taxon>
    </lineage>
</organism>
<reference evidence="4 5" key="1">
    <citation type="submission" date="2017-07" db="EMBL/GenBank/DDBJ databases">
        <title>Leptospira spp. isolated from tropical soils.</title>
        <authorList>
            <person name="Thibeaux R."/>
            <person name="Iraola G."/>
            <person name="Ferres I."/>
            <person name="Bierque E."/>
            <person name="Girault D."/>
            <person name="Soupe-Gilbert M.-E."/>
            <person name="Picardeau M."/>
            <person name="Goarant C."/>
        </authorList>
    </citation>
    <scope>NUCLEOTIDE SEQUENCE [LARGE SCALE GENOMIC DNA]</scope>
    <source>
        <strain evidence="2 5">FH2-B-C1</strain>
        <strain evidence="3 4">FH2-B-D1</strain>
    </source>
</reference>
<gene>
    <name evidence="3" type="ORF">CH376_07725</name>
    <name evidence="2" type="ORF">CH380_12560</name>
</gene>
<evidence type="ECO:0000313" key="2">
    <source>
        <dbReference type="EMBL" id="PJZ52888.1"/>
    </source>
</evidence>
<evidence type="ECO:0000313" key="5">
    <source>
        <dbReference type="Proteomes" id="UP000232188"/>
    </source>
</evidence>
<keyword evidence="4" id="KW-1185">Reference proteome</keyword>
<dbReference type="EMBL" id="NPDV01000010">
    <property type="protein sequence ID" value="PJZ52888.1"/>
    <property type="molecule type" value="Genomic_DNA"/>
</dbReference>
<evidence type="ECO:0000313" key="4">
    <source>
        <dbReference type="Proteomes" id="UP000232149"/>
    </source>
</evidence>
<accession>A0A2M9YMW7</accession>
<dbReference type="EMBL" id="NPDU01000015">
    <property type="protein sequence ID" value="PJZ62520.1"/>
    <property type="molecule type" value="Genomic_DNA"/>
</dbReference>
<dbReference type="AlphaFoldDB" id="A0A2M9YMW7"/>
<proteinExistence type="predicted"/>
<sequence length="84" mass="9735">MEEAGWWENSGKPPLAQKNESTTKFRFSKIASELRQKRNAPFSERENFRFFTEEPSILIGNPASNILQKKEELSFSDKTQRVGI</sequence>